<feature type="region of interest" description="Disordered" evidence="8">
    <location>
        <begin position="783"/>
        <end position="810"/>
    </location>
</feature>
<evidence type="ECO:0000256" key="4">
    <source>
        <dbReference type="ARBA" id="ARBA00022490"/>
    </source>
</evidence>
<feature type="region of interest" description="Disordered" evidence="8">
    <location>
        <begin position="70"/>
        <end position="92"/>
    </location>
</feature>
<feature type="compositionally biased region" description="Polar residues" evidence="8">
    <location>
        <begin position="411"/>
        <end position="440"/>
    </location>
</feature>
<reference evidence="11" key="1">
    <citation type="submission" date="2021-04" db="EMBL/GenBank/DDBJ databases">
        <authorList>
            <consortium name="Molecular Ecology Group"/>
        </authorList>
    </citation>
    <scope>NUCLEOTIDE SEQUENCE</scope>
</reference>
<dbReference type="GO" id="GO:0005634">
    <property type="term" value="C:nucleus"/>
    <property type="evidence" value="ECO:0007669"/>
    <property type="project" value="UniProtKB-SubCell"/>
</dbReference>
<dbReference type="Pfam" id="PF12214">
    <property type="entry name" value="TPX2_importin"/>
    <property type="match status" value="1"/>
</dbReference>
<feature type="region of interest" description="Disordered" evidence="8">
    <location>
        <begin position="388"/>
        <end position="463"/>
    </location>
</feature>
<evidence type="ECO:0000256" key="2">
    <source>
        <dbReference type="ARBA" id="ARBA00004186"/>
    </source>
</evidence>
<comment type="similarity">
    <text evidence="3">Belongs to the TPX2 family.</text>
</comment>
<dbReference type="InterPro" id="IPR027330">
    <property type="entry name" value="TPX2_central_dom"/>
</dbReference>
<dbReference type="InterPro" id="IPR027329">
    <property type="entry name" value="TPX2_C"/>
</dbReference>
<keyword evidence="7" id="KW-0175">Coiled coil</keyword>
<feature type="compositionally biased region" description="Polar residues" evidence="8">
    <location>
        <begin position="218"/>
        <end position="236"/>
    </location>
</feature>
<feature type="domain" description="TPX2 C-terminal" evidence="9">
    <location>
        <begin position="717"/>
        <end position="790"/>
    </location>
</feature>
<evidence type="ECO:0000256" key="1">
    <source>
        <dbReference type="ARBA" id="ARBA00004123"/>
    </source>
</evidence>
<protein>
    <recommendedName>
        <fullName evidence="13">Targeting protein for Xklp2</fullName>
    </recommendedName>
</protein>
<sequence length="810" mass="91348">MDWTFDAPQFVDFTQPQAHDDEYDDTWFDTHREDDLPYKEKGAEPKAIKAKPQKKLCSTGHRLENAVKEAGEAAGRSPRHMNSKPARVPVAEKHAADCNIRNMCPSPQKQRKIAAASLSPSATSRQQLSLQVPESTSTNDCPSANTRLRKSGNVDQSQSPRNFRRAKSASPGNTPHRNKPTRPMRGAPSRVLVTIDDSSNSKEATASRVPGLGAAVKRSQSLRNRVISKASSTASLRSDESVDSAGKDRQESDSTAKHMTTEDLEMAKIAAMKKDVEKARKLAQESYKKAISAQGYIPLRSSQPPTLTVSFHFKTDERIKNPEGHGKEEKVKDFTKQLREALPMPALPSKPGHTLTHLKPFKFTATKSTAPQSQAEKYESVAERITAFHRKTPDRFRSQPHGGRDRARSALKSQISSTTGRMRSQSPKMTIPKTPNLTTRGRSRPVHAMSREEQEQMEFEEHQKQQFKAHPVNPRVFEAPKVPAVAPKAATVVEEFHLHSQHSASISSLGSSEAEERHEFHARPVNPRILAGPVGVKSVEPKPVTIPESPAFALKNRVRIPLELPKEDTKELVKANPVPHMGLPFKPQLLHQYTVPQPFAVEERSREMLTRREHKIQQILEEEKKAREFHAQDLPSESPGKLPPKQTRPITLPEPFHLEVDERGEKYQKEFMSKVEEEERLAHEIANFKAGPNNVIHKEPFHAVKSTKPLTERVNLHLNTDVRASQREAFDQYLKAREAEMEALKRQREERLEKEEKAAVARMRMQAVHRANSIRKYKSVIVKPSDKPLTEAQSPRFSQRLKEKHNSSDL</sequence>
<feature type="region of interest" description="Disordered" evidence="8">
    <location>
        <begin position="109"/>
        <end position="261"/>
    </location>
</feature>
<dbReference type="GO" id="GO:0005819">
    <property type="term" value="C:spindle"/>
    <property type="evidence" value="ECO:0007669"/>
    <property type="project" value="UniProtKB-SubCell"/>
</dbReference>
<dbReference type="PANTHER" id="PTHR14326">
    <property type="entry name" value="TARGETING PROTEIN FOR XKLP2"/>
    <property type="match status" value="1"/>
</dbReference>
<dbReference type="GO" id="GO:0005874">
    <property type="term" value="C:microtubule"/>
    <property type="evidence" value="ECO:0007669"/>
    <property type="project" value="InterPro"/>
</dbReference>
<feature type="compositionally biased region" description="Basic and acidic residues" evidence="8">
    <location>
        <begin position="35"/>
        <end position="47"/>
    </location>
</feature>
<feature type="compositionally biased region" description="Basic and acidic residues" evidence="8">
    <location>
        <begin position="800"/>
        <end position="810"/>
    </location>
</feature>
<dbReference type="Proteomes" id="UP000678393">
    <property type="component" value="Unassembled WGS sequence"/>
</dbReference>
<organism evidence="11 12">
    <name type="scientific">Candidula unifasciata</name>
    <dbReference type="NCBI Taxonomy" id="100452"/>
    <lineage>
        <taxon>Eukaryota</taxon>
        <taxon>Metazoa</taxon>
        <taxon>Spiralia</taxon>
        <taxon>Lophotrochozoa</taxon>
        <taxon>Mollusca</taxon>
        <taxon>Gastropoda</taxon>
        <taxon>Heterobranchia</taxon>
        <taxon>Euthyneura</taxon>
        <taxon>Panpulmonata</taxon>
        <taxon>Eupulmonata</taxon>
        <taxon>Stylommatophora</taxon>
        <taxon>Helicina</taxon>
        <taxon>Helicoidea</taxon>
        <taxon>Geomitridae</taxon>
        <taxon>Candidula</taxon>
    </lineage>
</organism>
<keyword evidence="6" id="KW-0539">Nucleus</keyword>
<feature type="compositionally biased region" description="Basic and acidic residues" evidence="8">
    <location>
        <begin position="237"/>
        <end position="261"/>
    </location>
</feature>
<name>A0A8S4A552_9EUPU</name>
<evidence type="ECO:0000259" key="10">
    <source>
        <dbReference type="Pfam" id="PF12214"/>
    </source>
</evidence>
<dbReference type="PANTHER" id="PTHR14326:SF44">
    <property type="entry name" value="TARGETING PROTEIN FOR XKLP2"/>
    <property type="match status" value="1"/>
</dbReference>
<feature type="region of interest" description="Disordered" evidence="8">
    <location>
        <begin position="35"/>
        <end position="54"/>
    </location>
</feature>
<evidence type="ECO:0000256" key="5">
    <source>
        <dbReference type="ARBA" id="ARBA00023212"/>
    </source>
</evidence>
<feature type="compositionally biased region" description="Polar residues" evidence="8">
    <location>
        <begin position="118"/>
        <end position="146"/>
    </location>
</feature>
<evidence type="ECO:0000256" key="3">
    <source>
        <dbReference type="ARBA" id="ARBA00005885"/>
    </source>
</evidence>
<evidence type="ECO:0000256" key="8">
    <source>
        <dbReference type="SAM" id="MobiDB-lite"/>
    </source>
</evidence>
<evidence type="ECO:0008006" key="13">
    <source>
        <dbReference type="Google" id="ProtNLM"/>
    </source>
</evidence>
<feature type="compositionally biased region" description="Basic and acidic residues" evidence="8">
    <location>
        <begin position="449"/>
        <end position="463"/>
    </location>
</feature>
<dbReference type="AlphaFoldDB" id="A0A8S4A552"/>
<dbReference type="OrthoDB" id="1684416at2759"/>
<feature type="coiled-coil region" evidence="7">
    <location>
        <begin position="734"/>
        <end position="764"/>
    </location>
</feature>
<evidence type="ECO:0000313" key="11">
    <source>
        <dbReference type="EMBL" id="CAG5134106.1"/>
    </source>
</evidence>
<evidence type="ECO:0000313" key="12">
    <source>
        <dbReference type="Proteomes" id="UP000678393"/>
    </source>
</evidence>
<dbReference type="EMBL" id="CAJHNH020006791">
    <property type="protein sequence ID" value="CAG5134106.1"/>
    <property type="molecule type" value="Genomic_DNA"/>
</dbReference>
<keyword evidence="4" id="KW-0963">Cytoplasm</keyword>
<dbReference type="Pfam" id="PF06886">
    <property type="entry name" value="TPX2"/>
    <property type="match status" value="1"/>
</dbReference>
<feature type="compositionally biased region" description="Basic and acidic residues" evidence="8">
    <location>
        <begin position="391"/>
        <end position="408"/>
    </location>
</feature>
<dbReference type="GO" id="GO:0060236">
    <property type="term" value="P:regulation of mitotic spindle organization"/>
    <property type="evidence" value="ECO:0007669"/>
    <property type="project" value="InterPro"/>
</dbReference>
<gene>
    <name evidence="11" type="ORF">CUNI_LOCUS19664</name>
</gene>
<comment type="subcellular location">
    <subcellularLocation>
        <location evidence="2">Cytoplasm</location>
        <location evidence="2">Cytoskeleton</location>
        <location evidence="2">Spindle</location>
    </subcellularLocation>
    <subcellularLocation>
        <location evidence="1">Nucleus</location>
    </subcellularLocation>
</comment>
<accession>A0A8S4A552</accession>
<keyword evidence="12" id="KW-1185">Reference proteome</keyword>
<proteinExistence type="inferred from homology"/>
<evidence type="ECO:0000256" key="7">
    <source>
        <dbReference type="SAM" id="Coils"/>
    </source>
</evidence>
<feature type="domain" description="TPX2 central" evidence="10">
    <location>
        <begin position="428"/>
        <end position="552"/>
    </location>
</feature>
<dbReference type="InterPro" id="IPR009675">
    <property type="entry name" value="TPX2_fam"/>
</dbReference>
<evidence type="ECO:0000259" key="9">
    <source>
        <dbReference type="Pfam" id="PF06886"/>
    </source>
</evidence>
<evidence type="ECO:0000256" key="6">
    <source>
        <dbReference type="ARBA" id="ARBA00023242"/>
    </source>
</evidence>
<comment type="caution">
    <text evidence="11">The sequence shown here is derived from an EMBL/GenBank/DDBJ whole genome shotgun (WGS) entry which is preliminary data.</text>
</comment>
<keyword evidence="5" id="KW-0206">Cytoskeleton</keyword>
<feature type="region of interest" description="Disordered" evidence="8">
    <location>
        <begin position="630"/>
        <end position="651"/>
    </location>
</feature>